<evidence type="ECO:0000256" key="5">
    <source>
        <dbReference type="ARBA" id="ARBA00023136"/>
    </source>
</evidence>
<dbReference type="GO" id="GO:0017004">
    <property type="term" value="P:cytochrome complex assembly"/>
    <property type="evidence" value="ECO:0007669"/>
    <property type="project" value="UniProtKB-KW"/>
</dbReference>
<keyword evidence="3" id="KW-0201">Cytochrome c-type biogenesis</keyword>
<dbReference type="GO" id="GO:0020037">
    <property type="term" value="F:heme binding"/>
    <property type="evidence" value="ECO:0007669"/>
    <property type="project" value="InterPro"/>
</dbReference>
<accession>A0A5M5BUB4</accession>
<feature type="transmembrane region" description="Helical" evidence="6">
    <location>
        <begin position="411"/>
        <end position="427"/>
    </location>
</feature>
<dbReference type="EMBL" id="VWLE01000653">
    <property type="protein sequence ID" value="KAA3937149.1"/>
    <property type="molecule type" value="Genomic_DNA"/>
</dbReference>
<feature type="transmembrane region" description="Helical" evidence="6">
    <location>
        <begin position="432"/>
        <end position="451"/>
    </location>
</feature>
<dbReference type="InterPro" id="IPR002541">
    <property type="entry name" value="Cyt_c_assembly"/>
</dbReference>
<dbReference type="PANTHER" id="PTHR30071:SF1">
    <property type="entry name" value="CYTOCHROME B_B6 PROTEIN-RELATED"/>
    <property type="match status" value="1"/>
</dbReference>
<feature type="transmembrane region" description="Helical" evidence="6">
    <location>
        <begin position="471"/>
        <end position="496"/>
    </location>
</feature>
<feature type="domain" description="ResB-like" evidence="8">
    <location>
        <begin position="9"/>
        <end position="102"/>
    </location>
</feature>
<dbReference type="AlphaFoldDB" id="A0A5M5BUB4"/>
<feature type="transmembrane region" description="Helical" evidence="6">
    <location>
        <begin position="375"/>
        <end position="399"/>
    </location>
</feature>
<dbReference type="PANTHER" id="PTHR30071">
    <property type="entry name" value="HEME EXPORTER PROTEIN C"/>
    <property type="match status" value="1"/>
</dbReference>
<comment type="subcellular location">
    <subcellularLocation>
        <location evidence="1">Membrane</location>
        <topology evidence="1">Multi-pass membrane protein</topology>
    </subcellularLocation>
</comment>
<sequence length="618" mass="70361">MITFIGSKKGYVHLLPGATIDSFLESESGRKADLPFTIQLDSFRIAYYPGTEAPADYISYITYSLPGQKNVLLHEQISMNRIFTSQGFRFYQSSFDDDGKGSWLTVNYDPWGTGVTYAGYILLGLSMIWLLFSRSSDFRRLLNHPLLKKGGVFILFIFCLAGNMQAQKKLLPALKRTQADSLAQEQVIYHDRVVPFNTLARDFIQKLTGEASYKGLTPEQVIGGWLLYPEVWRNEPLIYIKNTELQHLLNLQTPYARLTDLFDGSVYRLREHWQREQGQQNKLAKAIQETDEKVGLILMLEKGTFIHPLPTDGSVQPLSELEVKAELLYNRIPFSKILFMINLSLGVLSFLLLLHNSLQRNILSLKAKTISRTAGTFFSVALYLAFIFHLAGYCLRWYIGGRIPLSNGYETMQFMALCILLIACLLHRRFSFILPFGFLLSGFALLVSYLGQMNPQITPLMPVLVSPWLSIHVSLIMMSYALLAFIMLNGILALCLRKKESENNVSGNDAIQDNRIEQLTLVSRLLLYPATFFLGAGIFLGAVWANVSWGRYWAWDPKEVWALITFLVYGVAFHSQSLRIFRKPLFFHIYMILAFLTVLMTYFGVNYVLGGMHSYANA</sequence>
<dbReference type="Proteomes" id="UP000323717">
    <property type="component" value="Unassembled WGS sequence"/>
</dbReference>
<evidence type="ECO:0000256" key="4">
    <source>
        <dbReference type="ARBA" id="ARBA00022989"/>
    </source>
</evidence>
<feature type="domain" description="Cytochrome c assembly protein" evidence="7">
    <location>
        <begin position="405"/>
        <end position="613"/>
    </location>
</feature>
<feature type="transmembrane region" description="Helical" evidence="6">
    <location>
        <begin position="560"/>
        <end position="578"/>
    </location>
</feature>
<feature type="transmembrane region" description="Helical" evidence="6">
    <location>
        <begin position="585"/>
        <end position="605"/>
    </location>
</feature>
<evidence type="ECO:0000259" key="7">
    <source>
        <dbReference type="Pfam" id="PF01578"/>
    </source>
</evidence>
<dbReference type="InterPro" id="IPR045062">
    <property type="entry name" value="Cyt_c_biogenesis_CcsA/CcmC"/>
</dbReference>
<feature type="transmembrane region" description="Helical" evidence="6">
    <location>
        <begin position="525"/>
        <end position="545"/>
    </location>
</feature>
<proteinExistence type="predicted"/>
<keyword evidence="2 6" id="KW-0812">Transmembrane</keyword>
<evidence type="ECO:0000313" key="9">
    <source>
        <dbReference type="EMBL" id="KAA3937149.1"/>
    </source>
</evidence>
<reference evidence="9 10" key="1">
    <citation type="journal article" date="2019" name="Nat. Med.">
        <title>A library of human gut bacterial isolates paired with longitudinal multiomics data enables mechanistic microbiome research.</title>
        <authorList>
            <person name="Poyet M."/>
            <person name="Groussin M."/>
            <person name="Gibbons S.M."/>
            <person name="Avila-Pacheco J."/>
            <person name="Jiang X."/>
            <person name="Kearney S.M."/>
            <person name="Perrotta A.R."/>
            <person name="Berdy B."/>
            <person name="Zhao S."/>
            <person name="Lieberman T.D."/>
            <person name="Swanson P.K."/>
            <person name="Smith M."/>
            <person name="Roesemann S."/>
            <person name="Alexander J.E."/>
            <person name="Rich S.A."/>
            <person name="Livny J."/>
            <person name="Vlamakis H."/>
            <person name="Clish C."/>
            <person name="Bullock K."/>
            <person name="Deik A."/>
            <person name="Scott J."/>
            <person name="Pierce K.A."/>
            <person name="Xavier R.J."/>
            <person name="Alm E.J."/>
        </authorList>
    </citation>
    <scope>NUCLEOTIDE SEQUENCE [LARGE SCALE GENOMIC DNA]</scope>
    <source>
        <strain evidence="9 10">BIOML-A163</strain>
    </source>
</reference>
<dbReference type="InterPro" id="IPR007816">
    <property type="entry name" value="ResB-like_domain"/>
</dbReference>
<dbReference type="Pfam" id="PF05140">
    <property type="entry name" value="ResB"/>
    <property type="match status" value="1"/>
</dbReference>
<evidence type="ECO:0000259" key="8">
    <source>
        <dbReference type="Pfam" id="PF05140"/>
    </source>
</evidence>
<gene>
    <name evidence="9" type="ORF">F3D71_26940</name>
</gene>
<keyword evidence="5 6" id="KW-0472">Membrane</keyword>
<evidence type="ECO:0000256" key="1">
    <source>
        <dbReference type="ARBA" id="ARBA00004141"/>
    </source>
</evidence>
<comment type="caution">
    <text evidence="9">The sequence shown here is derived from an EMBL/GenBank/DDBJ whole genome shotgun (WGS) entry which is preliminary data.</text>
</comment>
<evidence type="ECO:0000256" key="6">
    <source>
        <dbReference type="SAM" id="Phobius"/>
    </source>
</evidence>
<keyword evidence="4 6" id="KW-1133">Transmembrane helix</keyword>
<dbReference type="Pfam" id="PF01578">
    <property type="entry name" value="Cytochrom_C_asm"/>
    <property type="match status" value="1"/>
</dbReference>
<evidence type="ECO:0000256" key="3">
    <source>
        <dbReference type="ARBA" id="ARBA00022748"/>
    </source>
</evidence>
<name>A0A5M5BUB4_BACOV</name>
<feature type="transmembrane region" description="Helical" evidence="6">
    <location>
        <begin position="146"/>
        <end position="166"/>
    </location>
</feature>
<feature type="transmembrane region" description="Helical" evidence="6">
    <location>
        <begin position="117"/>
        <end position="134"/>
    </location>
</feature>
<evidence type="ECO:0000256" key="2">
    <source>
        <dbReference type="ARBA" id="ARBA00022692"/>
    </source>
</evidence>
<organism evidence="9 10">
    <name type="scientific">Bacteroides ovatus</name>
    <dbReference type="NCBI Taxonomy" id="28116"/>
    <lineage>
        <taxon>Bacteria</taxon>
        <taxon>Pseudomonadati</taxon>
        <taxon>Bacteroidota</taxon>
        <taxon>Bacteroidia</taxon>
        <taxon>Bacteroidales</taxon>
        <taxon>Bacteroidaceae</taxon>
        <taxon>Bacteroides</taxon>
    </lineage>
</organism>
<feature type="transmembrane region" description="Helical" evidence="6">
    <location>
        <begin position="337"/>
        <end position="354"/>
    </location>
</feature>
<protein>
    <submittedName>
        <fullName evidence="9">Cytochrome C biogenesis protein</fullName>
    </submittedName>
</protein>
<dbReference type="GO" id="GO:0005886">
    <property type="term" value="C:plasma membrane"/>
    <property type="evidence" value="ECO:0007669"/>
    <property type="project" value="TreeGrafter"/>
</dbReference>
<evidence type="ECO:0000313" key="10">
    <source>
        <dbReference type="Proteomes" id="UP000323717"/>
    </source>
</evidence>